<evidence type="ECO:0000256" key="3">
    <source>
        <dbReference type="ARBA" id="ARBA00022771"/>
    </source>
</evidence>
<evidence type="ECO:0000313" key="9">
    <source>
        <dbReference type="RefSeq" id="XP_028130055.1"/>
    </source>
</evidence>
<name>A0A6P7F999_DIAVI</name>
<organism evidence="9">
    <name type="scientific">Diabrotica virgifera virgifera</name>
    <name type="common">western corn rootworm</name>
    <dbReference type="NCBI Taxonomy" id="50390"/>
    <lineage>
        <taxon>Eukaryota</taxon>
        <taxon>Metazoa</taxon>
        <taxon>Ecdysozoa</taxon>
        <taxon>Arthropoda</taxon>
        <taxon>Hexapoda</taxon>
        <taxon>Insecta</taxon>
        <taxon>Pterygota</taxon>
        <taxon>Neoptera</taxon>
        <taxon>Endopterygota</taxon>
        <taxon>Coleoptera</taxon>
        <taxon>Polyphaga</taxon>
        <taxon>Cucujiformia</taxon>
        <taxon>Chrysomeloidea</taxon>
        <taxon>Chrysomelidae</taxon>
        <taxon>Galerucinae</taxon>
        <taxon>Diabroticina</taxon>
        <taxon>Diabroticites</taxon>
        <taxon>Diabrotica</taxon>
    </lineage>
</organism>
<keyword evidence="7" id="KW-0175">Coiled coil</keyword>
<dbReference type="InterPro" id="IPR027806">
    <property type="entry name" value="HARBI1_dom"/>
</dbReference>
<dbReference type="RefSeq" id="XP_028146769.1">
    <property type="nucleotide sequence ID" value="XM_028290968.1"/>
</dbReference>
<comment type="cofactor">
    <cofactor evidence="1">
        <name>a divalent metal cation</name>
        <dbReference type="ChEBI" id="CHEBI:60240"/>
    </cofactor>
</comment>
<dbReference type="Pfam" id="PF13359">
    <property type="entry name" value="DDE_Tnp_4"/>
    <property type="match status" value="1"/>
</dbReference>
<reference evidence="9 10" key="1">
    <citation type="submission" date="2025-04" db="UniProtKB">
        <authorList>
            <consortium name="RefSeq"/>
        </authorList>
    </citation>
    <scope>IDENTIFICATION</scope>
    <source>
        <tissue evidence="9 10">Whole insect</tissue>
    </source>
</reference>
<evidence type="ECO:0000256" key="1">
    <source>
        <dbReference type="ARBA" id="ARBA00001968"/>
    </source>
</evidence>
<keyword evidence="3 6" id="KW-0863">Zinc-finger</keyword>
<dbReference type="SMART" id="SM00980">
    <property type="entry name" value="THAP"/>
    <property type="match status" value="1"/>
</dbReference>
<evidence type="ECO:0000256" key="2">
    <source>
        <dbReference type="ARBA" id="ARBA00022723"/>
    </source>
</evidence>
<evidence type="ECO:0000256" key="5">
    <source>
        <dbReference type="ARBA" id="ARBA00023125"/>
    </source>
</evidence>
<dbReference type="Pfam" id="PF13613">
    <property type="entry name" value="HTH_Tnp_4"/>
    <property type="match status" value="1"/>
</dbReference>
<gene>
    <name evidence="9" type="primary">LOC114326056</name>
    <name evidence="10" type="synonym">LOC114340250</name>
</gene>
<keyword evidence="4" id="KW-0862">Zinc</keyword>
<protein>
    <submittedName>
        <fullName evidence="9">Uncharacterized protein LOC114326056</fullName>
    </submittedName>
    <submittedName>
        <fullName evidence="10">Uncharacterized protein LOC114340250</fullName>
    </submittedName>
</protein>
<dbReference type="InterPro" id="IPR027805">
    <property type="entry name" value="Transposase_HTH_dom"/>
</dbReference>
<dbReference type="RefSeq" id="XP_028130055.1">
    <property type="nucleotide sequence ID" value="XM_028274254.1"/>
</dbReference>
<evidence type="ECO:0000259" key="8">
    <source>
        <dbReference type="PROSITE" id="PS50950"/>
    </source>
</evidence>
<evidence type="ECO:0000256" key="7">
    <source>
        <dbReference type="SAM" id="Coils"/>
    </source>
</evidence>
<feature type="coiled-coil region" evidence="7">
    <location>
        <begin position="162"/>
        <end position="189"/>
    </location>
</feature>
<dbReference type="Pfam" id="PF05485">
    <property type="entry name" value="THAP"/>
    <property type="match status" value="1"/>
</dbReference>
<dbReference type="PANTHER" id="PTHR23080">
    <property type="entry name" value="THAP DOMAIN PROTEIN"/>
    <property type="match status" value="1"/>
</dbReference>
<dbReference type="AlphaFoldDB" id="A0A6P7F999"/>
<keyword evidence="2" id="KW-0479">Metal-binding</keyword>
<proteinExistence type="predicted"/>
<evidence type="ECO:0000313" key="10">
    <source>
        <dbReference type="RefSeq" id="XP_028146769.1"/>
    </source>
</evidence>
<dbReference type="OrthoDB" id="6160832at2759"/>
<feature type="domain" description="THAP-type" evidence="8">
    <location>
        <begin position="1"/>
        <end position="92"/>
    </location>
</feature>
<evidence type="ECO:0000256" key="4">
    <source>
        <dbReference type="ARBA" id="ARBA00022833"/>
    </source>
</evidence>
<dbReference type="InterPro" id="IPR006612">
    <property type="entry name" value="THAP_Znf"/>
</dbReference>
<dbReference type="PROSITE" id="PS50950">
    <property type="entry name" value="ZF_THAP"/>
    <property type="match status" value="1"/>
</dbReference>
<dbReference type="GO" id="GO:0008270">
    <property type="term" value="F:zinc ion binding"/>
    <property type="evidence" value="ECO:0007669"/>
    <property type="project" value="UniProtKB-KW"/>
</dbReference>
<accession>A0A6P7F999</accession>
<sequence length="488" mass="56125">MPLTCIVVNCGSRSKRDKVSFFAIPKPLKFKHAIHLNELTVKRRKKWIRAIRRADLTESKLKYQKVCSKHFIQGQPAKLEDVNDPDWIPTQNMGYSRGPVKRKQDLERLERVKKRSSTKVSQEDNDTFIENENNTVSESNTTAMYEDSTGTETQTELTSDDIEQMAQQLKFANKKIDELTRRINKTILSFESLETDNPKCLYYTGLNFSVLKSVFDRIKPFIPSSSVTVLDPSQQYLLTLMKMRLNLDFKYLAYQFGISQSTCSTYFNTIISIMYQRFKNSIKWPDREIIKKNMPSCFREVFHDKTTIIIDCFEVFIQKPASYLTQQQTWSNYKHHNTVKFLIGITPQGGISYIGIGGKAWGGRTSDKQIVELSGFLDKIEPQDIVIADRGFLIKEFLDVLQAKLVIPAFTKGKKQLLPLELEETRNIAQVRIHVERVIGSIKNKFNIFSEPLPISMLTHVTDGINIVDKIIFIACVLINLCPPIVPI</sequence>
<dbReference type="GO" id="GO:0003677">
    <property type="term" value="F:DNA binding"/>
    <property type="evidence" value="ECO:0007669"/>
    <property type="project" value="UniProtKB-UniRule"/>
</dbReference>
<evidence type="ECO:0000256" key="6">
    <source>
        <dbReference type="PROSITE-ProRule" id="PRU00309"/>
    </source>
</evidence>
<keyword evidence="5 6" id="KW-0238">DNA-binding</keyword>
<dbReference type="SUPFAM" id="SSF57716">
    <property type="entry name" value="Glucocorticoid receptor-like (DNA-binding domain)"/>
    <property type="match status" value="1"/>
</dbReference>
<dbReference type="KEGG" id="dvv:114326056"/>